<keyword evidence="3" id="KW-0963">Cytoplasm</keyword>
<dbReference type="GO" id="GO:0009252">
    <property type="term" value="P:peptidoglycan biosynthetic process"/>
    <property type="evidence" value="ECO:0007669"/>
    <property type="project" value="UniProtKB-KW"/>
</dbReference>
<feature type="domain" description="Enolpyruvate transferase" evidence="16">
    <location>
        <begin position="7"/>
        <end position="409"/>
    </location>
</feature>
<comment type="pathway">
    <text evidence="2">Cell wall biogenesis; peptidoglycan biosynthesis.</text>
</comment>
<evidence type="ECO:0000256" key="13">
    <source>
        <dbReference type="ARBA" id="ARBA00042443"/>
    </source>
</evidence>
<keyword evidence="4" id="KW-0132">Cell division</keyword>
<gene>
    <name evidence="17" type="ORF">H9811_05380</name>
</gene>
<dbReference type="GO" id="GO:0071555">
    <property type="term" value="P:cell wall organization"/>
    <property type="evidence" value="ECO:0007669"/>
    <property type="project" value="UniProtKB-KW"/>
</dbReference>
<comment type="subcellular location">
    <subcellularLocation>
        <location evidence="1">Cytoplasm</location>
    </subcellularLocation>
</comment>
<evidence type="ECO:0000313" key="17">
    <source>
        <dbReference type="EMBL" id="HIZ41977.1"/>
    </source>
</evidence>
<keyword evidence="5 17" id="KW-0808">Transferase</keyword>
<accession>A0A9D2JAD8</accession>
<proteinExistence type="inferred from homology"/>
<evidence type="ECO:0000256" key="11">
    <source>
        <dbReference type="ARBA" id="ARBA00039108"/>
    </source>
</evidence>
<dbReference type="Gene3D" id="3.65.10.10">
    <property type="entry name" value="Enolpyruvate transferase domain"/>
    <property type="match status" value="2"/>
</dbReference>
<sequence length="433" mass="44501">MQTITITGGQTLHGTIRPAAAKNSVLPLLAATLLCAGPCCLRGVPELADVDTSLALLQAVGAKAVRHGPDLCTLPAGVADLCGEIPPHLAGAMRSSVFYLAPLLCRTGMVRLPLPGGCRLGPRPVDIHLSGLAAMGAKVKLEGDAVTLQRFGPLQGVDFTLRLPSVGATMTLLMAACCAMGTTVLRGAACEPEVCDLVGFLRACGAQITGEGTPVLVVQGRRALGGVSYTPLPDRIAAATYAAALAAAGGQITVAGCPPRYYQAFLQFLQECGVQVRPGEKGVELVRDLSRRLHGGQHLYANGWPAFATDTAPLAAAVLLTADAPSEIYDHLFANRFACAAGFAAMGADCRAEGRRLFIAGRADLQGAEVQAPDLRGGAALLVAALAARGTSVVYDPGHIRRGYADLPGELAALGAQCAVSRQAVPGREKSTG</sequence>
<reference evidence="17" key="2">
    <citation type="submission" date="2021-04" db="EMBL/GenBank/DDBJ databases">
        <authorList>
            <person name="Gilroy R."/>
        </authorList>
    </citation>
    <scope>NUCLEOTIDE SEQUENCE</scope>
    <source>
        <strain evidence="17">ChiSxjej1B13-11774</strain>
    </source>
</reference>
<dbReference type="GO" id="GO:0008360">
    <property type="term" value="P:regulation of cell shape"/>
    <property type="evidence" value="ECO:0007669"/>
    <property type="project" value="UniProtKB-KW"/>
</dbReference>
<reference evidence="17" key="1">
    <citation type="journal article" date="2021" name="PeerJ">
        <title>Extensive microbial diversity within the chicken gut microbiome revealed by metagenomics and culture.</title>
        <authorList>
            <person name="Gilroy R."/>
            <person name="Ravi A."/>
            <person name="Getino M."/>
            <person name="Pursley I."/>
            <person name="Horton D.L."/>
            <person name="Alikhan N.F."/>
            <person name="Baker D."/>
            <person name="Gharbi K."/>
            <person name="Hall N."/>
            <person name="Watson M."/>
            <person name="Adriaenssens E.M."/>
            <person name="Foster-Nyarko E."/>
            <person name="Jarju S."/>
            <person name="Secka A."/>
            <person name="Antonio M."/>
            <person name="Oren A."/>
            <person name="Chaudhuri R.R."/>
            <person name="La Ragione R."/>
            <person name="Hildebrand F."/>
            <person name="Pallen M.J."/>
        </authorList>
    </citation>
    <scope>NUCLEOTIDE SEQUENCE</scope>
    <source>
        <strain evidence="17">ChiSxjej1B13-11774</strain>
    </source>
</reference>
<dbReference type="PANTHER" id="PTHR43783">
    <property type="entry name" value="UDP-N-ACETYLGLUCOSAMINE 1-CARBOXYVINYLTRANSFERASE"/>
    <property type="match status" value="1"/>
</dbReference>
<dbReference type="InterPro" id="IPR001986">
    <property type="entry name" value="Enolpyruvate_Tfrase_dom"/>
</dbReference>
<keyword evidence="9" id="KW-0961">Cell wall biogenesis/degradation</keyword>
<dbReference type="SUPFAM" id="SSF55205">
    <property type="entry name" value="EPT/RTPC-like"/>
    <property type="match status" value="1"/>
</dbReference>
<dbReference type="GO" id="GO:0005737">
    <property type="term" value="C:cytoplasm"/>
    <property type="evidence" value="ECO:0007669"/>
    <property type="project" value="UniProtKB-SubCell"/>
</dbReference>
<dbReference type="Proteomes" id="UP000824048">
    <property type="component" value="Unassembled WGS sequence"/>
</dbReference>
<evidence type="ECO:0000259" key="16">
    <source>
        <dbReference type="Pfam" id="PF00275"/>
    </source>
</evidence>
<comment type="similarity">
    <text evidence="10">Belongs to the EPSP synthase family. MurA subfamily.</text>
</comment>
<protein>
    <recommendedName>
        <fullName evidence="12">UDP-N-acetylglucosamine 1-carboxyvinyltransferase</fullName>
        <ecNumber evidence="11">2.5.1.7</ecNumber>
    </recommendedName>
    <alternativeName>
        <fullName evidence="13">Enoylpyruvate transferase</fullName>
    </alternativeName>
    <alternativeName>
        <fullName evidence="14">UDP-N-acetylglucosamine enolpyruvyl transferase</fullName>
    </alternativeName>
</protein>
<evidence type="ECO:0000256" key="1">
    <source>
        <dbReference type="ARBA" id="ARBA00004496"/>
    </source>
</evidence>
<dbReference type="AlphaFoldDB" id="A0A9D2JAD8"/>
<dbReference type="Pfam" id="PF00275">
    <property type="entry name" value="EPSP_synthase"/>
    <property type="match status" value="1"/>
</dbReference>
<keyword evidence="8" id="KW-0131">Cell cycle</keyword>
<dbReference type="NCBIfam" id="NF006873">
    <property type="entry name" value="PRK09369.1"/>
    <property type="match status" value="1"/>
</dbReference>
<dbReference type="InterPro" id="IPR036968">
    <property type="entry name" value="Enolpyruvate_Tfrase_sf"/>
</dbReference>
<dbReference type="GO" id="GO:0051301">
    <property type="term" value="P:cell division"/>
    <property type="evidence" value="ECO:0007669"/>
    <property type="project" value="UniProtKB-KW"/>
</dbReference>
<dbReference type="InterPro" id="IPR050068">
    <property type="entry name" value="MurA_subfamily"/>
</dbReference>
<dbReference type="EMBL" id="DXBP01000034">
    <property type="protein sequence ID" value="HIZ41977.1"/>
    <property type="molecule type" value="Genomic_DNA"/>
</dbReference>
<keyword evidence="7" id="KW-0573">Peptidoglycan synthesis</keyword>
<dbReference type="EC" id="2.5.1.7" evidence="11"/>
<keyword evidence="6" id="KW-0133">Cell shape</keyword>
<organism evidence="17 18">
    <name type="scientific">Candidatus Gemmiger excrementigallinarum</name>
    <dbReference type="NCBI Taxonomy" id="2838609"/>
    <lineage>
        <taxon>Bacteria</taxon>
        <taxon>Bacillati</taxon>
        <taxon>Bacillota</taxon>
        <taxon>Clostridia</taxon>
        <taxon>Eubacteriales</taxon>
        <taxon>Gemmiger</taxon>
    </lineage>
</organism>
<evidence type="ECO:0000256" key="8">
    <source>
        <dbReference type="ARBA" id="ARBA00023306"/>
    </source>
</evidence>
<evidence type="ECO:0000256" key="7">
    <source>
        <dbReference type="ARBA" id="ARBA00022984"/>
    </source>
</evidence>
<dbReference type="PANTHER" id="PTHR43783:SF1">
    <property type="entry name" value="UDP-N-ACETYLGLUCOSAMINE 1-CARBOXYVINYLTRANSFERASE"/>
    <property type="match status" value="1"/>
</dbReference>
<evidence type="ECO:0000256" key="3">
    <source>
        <dbReference type="ARBA" id="ARBA00022490"/>
    </source>
</evidence>
<evidence type="ECO:0000256" key="6">
    <source>
        <dbReference type="ARBA" id="ARBA00022960"/>
    </source>
</evidence>
<evidence type="ECO:0000256" key="12">
    <source>
        <dbReference type="ARBA" id="ARBA00039754"/>
    </source>
</evidence>
<name>A0A9D2JAD8_9FIRM</name>
<dbReference type="InterPro" id="IPR013792">
    <property type="entry name" value="RNA3'P_cycl/enolpyr_Trfase_a/b"/>
</dbReference>
<dbReference type="GO" id="GO:0008760">
    <property type="term" value="F:UDP-N-acetylglucosamine 1-carboxyvinyltransferase activity"/>
    <property type="evidence" value="ECO:0007669"/>
    <property type="project" value="UniProtKB-EC"/>
</dbReference>
<evidence type="ECO:0000256" key="9">
    <source>
        <dbReference type="ARBA" id="ARBA00023316"/>
    </source>
</evidence>
<evidence type="ECO:0000256" key="10">
    <source>
        <dbReference type="ARBA" id="ARBA00038367"/>
    </source>
</evidence>
<evidence type="ECO:0000256" key="5">
    <source>
        <dbReference type="ARBA" id="ARBA00022679"/>
    </source>
</evidence>
<evidence type="ECO:0000256" key="14">
    <source>
        <dbReference type="ARBA" id="ARBA00042842"/>
    </source>
</evidence>
<comment type="catalytic activity">
    <reaction evidence="15">
        <text>phosphoenolpyruvate + UDP-N-acetyl-alpha-D-glucosamine = UDP-N-acetyl-3-O-(1-carboxyvinyl)-alpha-D-glucosamine + phosphate</text>
        <dbReference type="Rhea" id="RHEA:18681"/>
        <dbReference type="ChEBI" id="CHEBI:43474"/>
        <dbReference type="ChEBI" id="CHEBI:57705"/>
        <dbReference type="ChEBI" id="CHEBI:58702"/>
        <dbReference type="ChEBI" id="CHEBI:68483"/>
        <dbReference type="EC" id="2.5.1.7"/>
    </reaction>
</comment>
<evidence type="ECO:0000256" key="15">
    <source>
        <dbReference type="ARBA" id="ARBA00047527"/>
    </source>
</evidence>
<evidence type="ECO:0000256" key="2">
    <source>
        <dbReference type="ARBA" id="ARBA00004752"/>
    </source>
</evidence>
<comment type="caution">
    <text evidence="17">The sequence shown here is derived from an EMBL/GenBank/DDBJ whole genome shotgun (WGS) entry which is preliminary data.</text>
</comment>
<evidence type="ECO:0000256" key="4">
    <source>
        <dbReference type="ARBA" id="ARBA00022618"/>
    </source>
</evidence>
<evidence type="ECO:0000313" key="18">
    <source>
        <dbReference type="Proteomes" id="UP000824048"/>
    </source>
</evidence>